<feature type="transmembrane region" description="Helical" evidence="5">
    <location>
        <begin position="34"/>
        <end position="52"/>
    </location>
</feature>
<name>A0A2S9Q8A3_9HYPH</name>
<feature type="compositionally biased region" description="Polar residues" evidence="4">
    <location>
        <begin position="363"/>
        <end position="379"/>
    </location>
</feature>
<accession>A0A2S9Q8A3</accession>
<feature type="region of interest" description="Disordered" evidence="4">
    <location>
        <begin position="209"/>
        <end position="229"/>
    </location>
</feature>
<dbReference type="InterPro" id="IPR018060">
    <property type="entry name" value="HTH_AraC"/>
</dbReference>
<keyword evidence="8" id="KW-1185">Reference proteome</keyword>
<feature type="transmembrane region" description="Helical" evidence="5">
    <location>
        <begin position="186"/>
        <end position="207"/>
    </location>
</feature>
<reference evidence="7 8" key="1">
    <citation type="submission" date="2018-02" db="EMBL/GenBank/DDBJ databases">
        <title>Whole genome sequencing of endophytic bacterium.</title>
        <authorList>
            <person name="Eedara R."/>
            <person name="Podile A.R."/>
        </authorList>
    </citation>
    <scope>NUCLEOTIDE SEQUENCE [LARGE SCALE GENOMIC DNA]</scope>
    <source>
        <strain evidence="7 8">RP1T</strain>
    </source>
</reference>
<evidence type="ECO:0000256" key="5">
    <source>
        <dbReference type="SAM" id="Phobius"/>
    </source>
</evidence>
<dbReference type="PANTHER" id="PTHR43280:SF29">
    <property type="entry name" value="ARAC-FAMILY TRANSCRIPTIONAL REGULATOR"/>
    <property type="match status" value="1"/>
</dbReference>
<keyword evidence="3" id="KW-0804">Transcription</keyword>
<dbReference type="GO" id="GO:0003700">
    <property type="term" value="F:DNA-binding transcription factor activity"/>
    <property type="evidence" value="ECO:0007669"/>
    <property type="project" value="InterPro"/>
</dbReference>
<dbReference type="Proteomes" id="UP000237682">
    <property type="component" value="Unassembled WGS sequence"/>
</dbReference>
<dbReference type="SUPFAM" id="SSF46689">
    <property type="entry name" value="Homeodomain-like"/>
    <property type="match status" value="1"/>
</dbReference>
<sequence length="379" mass="41325">MIFVPLPFVSALLFAILLVQMVRQGDRPWRDNAFFLLLLGFMALSVLLGLRWGYGIRTFIPLQTMLAALTPALAWLAFRGLTAEGPALRWAKVWPHLVPAGLVGLLFTISSVSIDLVVILAFLGYGLALTRLALAGPDVLIAPRLDGVLRSYRALQITAVACLLSGVMDIVISLDMRWMGGFMSEAMVSGGNVVVLLVLGAAAASAGTAAPVEEDEPSAVEPPTRPGSDEDRTVALALDVLMAERQLYKDADLNLARLARRLNLPARRVSSAVNRVHGMSVSHYVNKYRIEEACHLLATTDSSVIQVMMEAGFLSKSNFNREFLRLTGVSPIAWRRGQRATPSESAEAGKQKAPPWRGPKTQCDMTQRHLTQLERNATQ</sequence>
<dbReference type="InterPro" id="IPR009057">
    <property type="entry name" value="Homeodomain-like_sf"/>
</dbReference>
<dbReference type="Pfam" id="PF12833">
    <property type="entry name" value="HTH_18"/>
    <property type="match status" value="1"/>
</dbReference>
<feature type="domain" description="HTH araC/xylS-type" evidence="6">
    <location>
        <begin position="244"/>
        <end position="337"/>
    </location>
</feature>
<feature type="transmembrane region" description="Helical" evidence="5">
    <location>
        <begin position="154"/>
        <end position="174"/>
    </location>
</feature>
<keyword evidence="5" id="KW-1133">Transmembrane helix</keyword>
<evidence type="ECO:0000256" key="4">
    <source>
        <dbReference type="SAM" id="MobiDB-lite"/>
    </source>
</evidence>
<dbReference type="GO" id="GO:0043565">
    <property type="term" value="F:sequence-specific DNA binding"/>
    <property type="evidence" value="ECO:0007669"/>
    <property type="project" value="InterPro"/>
</dbReference>
<keyword evidence="1" id="KW-0805">Transcription regulation</keyword>
<dbReference type="AlphaFoldDB" id="A0A2S9Q8A3"/>
<evidence type="ECO:0000259" key="6">
    <source>
        <dbReference type="PROSITE" id="PS01124"/>
    </source>
</evidence>
<dbReference type="OrthoDB" id="345413at2"/>
<evidence type="ECO:0000256" key="3">
    <source>
        <dbReference type="ARBA" id="ARBA00023163"/>
    </source>
</evidence>
<keyword evidence="5" id="KW-0812">Transmembrane</keyword>
<evidence type="ECO:0000313" key="7">
    <source>
        <dbReference type="EMBL" id="PRH85586.1"/>
    </source>
</evidence>
<dbReference type="Gene3D" id="1.10.10.60">
    <property type="entry name" value="Homeodomain-like"/>
    <property type="match status" value="1"/>
</dbReference>
<feature type="transmembrane region" description="Helical" evidence="5">
    <location>
        <begin position="59"/>
        <end position="78"/>
    </location>
</feature>
<dbReference type="RefSeq" id="WP_105864146.1">
    <property type="nucleotide sequence ID" value="NZ_PUEJ01000008.1"/>
</dbReference>
<evidence type="ECO:0000256" key="2">
    <source>
        <dbReference type="ARBA" id="ARBA00023125"/>
    </source>
</evidence>
<keyword evidence="5" id="KW-0472">Membrane</keyword>
<comment type="caution">
    <text evidence="7">The sequence shown here is derived from an EMBL/GenBank/DDBJ whole genome shotgun (WGS) entry which is preliminary data.</text>
</comment>
<gene>
    <name evidence="7" type="ORF">C5L14_21650</name>
</gene>
<evidence type="ECO:0000256" key="1">
    <source>
        <dbReference type="ARBA" id="ARBA00023015"/>
    </source>
</evidence>
<protein>
    <submittedName>
        <fullName evidence="7">AraC family transcriptional regulator</fullName>
    </submittedName>
</protein>
<dbReference type="EMBL" id="PUEJ01000008">
    <property type="protein sequence ID" value="PRH85586.1"/>
    <property type="molecule type" value="Genomic_DNA"/>
</dbReference>
<dbReference type="PROSITE" id="PS01124">
    <property type="entry name" value="HTH_ARAC_FAMILY_2"/>
    <property type="match status" value="1"/>
</dbReference>
<evidence type="ECO:0000313" key="8">
    <source>
        <dbReference type="Proteomes" id="UP000237682"/>
    </source>
</evidence>
<dbReference type="PANTHER" id="PTHR43280">
    <property type="entry name" value="ARAC-FAMILY TRANSCRIPTIONAL REGULATOR"/>
    <property type="match status" value="1"/>
</dbReference>
<keyword evidence="2" id="KW-0238">DNA-binding</keyword>
<feature type="region of interest" description="Disordered" evidence="4">
    <location>
        <begin position="335"/>
        <end position="379"/>
    </location>
</feature>
<dbReference type="SMART" id="SM00342">
    <property type="entry name" value="HTH_ARAC"/>
    <property type="match status" value="1"/>
</dbReference>
<organism evidence="7 8">
    <name type="scientific">Labrys okinawensis</name>
    <dbReference type="NCBI Taxonomy" id="346911"/>
    <lineage>
        <taxon>Bacteria</taxon>
        <taxon>Pseudomonadati</taxon>
        <taxon>Pseudomonadota</taxon>
        <taxon>Alphaproteobacteria</taxon>
        <taxon>Hyphomicrobiales</taxon>
        <taxon>Xanthobacteraceae</taxon>
        <taxon>Labrys</taxon>
    </lineage>
</organism>
<proteinExistence type="predicted"/>